<evidence type="ECO:0000313" key="2">
    <source>
        <dbReference type="Proteomes" id="UP000831701"/>
    </source>
</evidence>
<protein>
    <submittedName>
        <fullName evidence="1">Uncharacterized protein</fullName>
    </submittedName>
</protein>
<name>A0ACB8VF68_9TELE</name>
<comment type="caution">
    <text evidence="1">The sequence shown here is derived from an EMBL/GenBank/DDBJ whole genome shotgun (WGS) entry which is preliminary data.</text>
</comment>
<accession>A0ACB8VF68</accession>
<evidence type="ECO:0000313" key="1">
    <source>
        <dbReference type="EMBL" id="KAI3353893.1"/>
    </source>
</evidence>
<keyword evidence="2" id="KW-1185">Reference proteome</keyword>
<dbReference type="Proteomes" id="UP000831701">
    <property type="component" value="Chromosome 22"/>
</dbReference>
<proteinExistence type="predicted"/>
<dbReference type="EMBL" id="CM041552">
    <property type="protein sequence ID" value="KAI3353893.1"/>
    <property type="molecule type" value="Genomic_DNA"/>
</dbReference>
<reference evidence="1" key="1">
    <citation type="submission" date="2022-04" db="EMBL/GenBank/DDBJ databases">
        <title>Jade perch genome.</title>
        <authorList>
            <person name="Chao B."/>
        </authorList>
    </citation>
    <scope>NUCLEOTIDE SEQUENCE</scope>
    <source>
        <strain evidence="1">CB-2022</strain>
    </source>
</reference>
<sequence length="326" mass="37478">MIRSSVATQADKHLTECERRKVVRSMCHDPEMADALPERAQAFETRKLRMKALRLKDETANAPPDLPTDKKVVRAFESVFQDSQIPEKLQTDAGKEFFNKTFEALMKKTRHRPFLHGQRSQSLCDGLLPVYELQDYDGEPIEGSFYKAELQKVKIDRDKMYAVEKMLKRHTIIQYQQVGDSYSPLLGVNVKGDFGDVVNIRYHTVHYTPVSKAHIKSIHIEIKTDRNRGFAIAKPHLKSAAYQHRLRCCERSGGENSRSIPAGGIWRDYGPFAQVERPPGDRLPHNRRQPRKKRSTNLRRSPHLLNTAEMADQKSPECTLAELDLF</sequence>
<organism evidence="1 2">
    <name type="scientific">Scortum barcoo</name>
    <name type="common">barcoo grunter</name>
    <dbReference type="NCBI Taxonomy" id="214431"/>
    <lineage>
        <taxon>Eukaryota</taxon>
        <taxon>Metazoa</taxon>
        <taxon>Chordata</taxon>
        <taxon>Craniata</taxon>
        <taxon>Vertebrata</taxon>
        <taxon>Euteleostomi</taxon>
        <taxon>Actinopterygii</taxon>
        <taxon>Neopterygii</taxon>
        <taxon>Teleostei</taxon>
        <taxon>Neoteleostei</taxon>
        <taxon>Acanthomorphata</taxon>
        <taxon>Eupercaria</taxon>
        <taxon>Centrarchiformes</taxon>
        <taxon>Terapontoidei</taxon>
        <taxon>Terapontidae</taxon>
        <taxon>Scortum</taxon>
    </lineage>
</organism>
<gene>
    <name evidence="1" type="ORF">L3Q82_005100</name>
</gene>